<feature type="domain" description="Xylose isomerase-like TIM barrel" evidence="2">
    <location>
        <begin position="40"/>
        <end position="283"/>
    </location>
</feature>
<dbReference type="Proteomes" id="UP000543598">
    <property type="component" value="Unassembled WGS sequence"/>
</dbReference>
<dbReference type="Gene3D" id="3.20.20.150">
    <property type="entry name" value="Divalent-metal-dependent TIM barrel enzymes"/>
    <property type="match status" value="1"/>
</dbReference>
<accession>A0A7Y2Q2G3</accession>
<protein>
    <submittedName>
        <fullName evidence="3">Sugar phosphate isomerase/epimerase</fullName>
    </submittedName>
</protein>
<dbReference type="GO" id="GO:0016853">
    <property type="term" value="F:isomerase activity"/>
    <property type="evidence" value="ECO:0007669"/>
    <property type="project" value="UniProtKB-KW"/>
</dbReference>
<comment type="caution">
    <text evidence="3">The sequence shown here is derived from an EMBL/GenBank/DDBJ whole genome shotgun (WGS) entry which is preliminary data.</text>
</comment>
<evidence type="ECO:0000256" key="1">
    <source>
        <dbReference type="ARBA" id="ARBA00023277"/>
    </source>
</evidence>
<dbReference type="AlphaFoldDB" id="A0A7Y2Q2G3"/>
<sequence length="330" mass="36692">MSPDRFTARTWPIAAATLYFAGPGALDVHAAPAEEWDAVFADIARAGFDHVDLTDGWLRPADLDAERHEELLAAAHGRGLGLASVSAIRRSVIDRAHGDDNLAYSHRTLDAATALGIRTVSFGLHQALTPQQKERLWFWTAQGHVDDPADWELAVVRLRELGRHAEELGILMSLEMYEDTFLGTADSAVRLVEDIGLDSVGLNPDIGNLVRLHRPIEDWRELVEKTAPYTNFWHVKNYARDENPDRDHYAAFPTTMEAGLIDYRWAVRHAISQGFQGVICTENYGGDGLGVCAANRDYLRRQVLPLDAGYASAPSRVRQLSDARTREGTR</sequence>
<name>A0A7Y2Q2G3_9MICO</name>
<evidence type="ECO:0000313" key="4">
    <source>
        <dbReference type="Proteomes" id="UP000543598"/>
    </source>
</evidence>
<organism evidence="3 4">
    <name type="scientific">Microbacterium ulmi</name>
    <dbReference type="NCBI Taxonomy" id="179095"/>
    <lineage>
        <taxon>Bacteria</taxon>
        <taxon>Bacillati</taxon>
        <taxon>Actinomycetota</taxon>
        <taxon>Actinomycetes</taxon>
        <taxon>Micrococcales</taxon>
        <taxon>Microbacteriaceae</taxon>
        <taxon>Microbacterium</taxon>
    </lineage>
</organism>
<dbReference type="Pfam" id="PF01261">
    <property type="entry name" value="AP_endonuc_2"/>
    <property type="match status" value="1"/>
</dbReference>
<dbReference type="InterPro" id="IPR050312">
    <property type="entry name" value="IolE/XylAMocC-like"/>
</dbReference>
<keyword evidence="3" id="KW-0413">Isomerase</keyword>
<dbReference type="InterPro" id="IPR013022">
    <property type="entry name" value="Xyl_isomerase-like_TIM-brl"/>
</dbReference>
<dbReference type="EMBL" id="JABEMB010000030">
    <property type="protein sequence ID" value="NNH05035.1"/>
    <property type="molecule type" value="Genomic_DNA"/>
</dbReference>
<evidence type="ECO:0000259" key="2">
    <source>
        <dbReference type="Pfam" id="PF01261"/>
    </source>
</evidence>
<dbReference type="PANTHER" id="PTHR12110">
    <property type="entry name" value="HYDROXYPYRUVATE ISOMERASE"/>
    <property type="match status" value="1"/>
</dbReference>
<keyword evidence="1" id="KW-0119">Carbohydrate metabolism</keyword>
<evidence type="ECO:0000313" key="3">
    <source>
        <dbReference type="EMBL" id="NNH05035.1"/>
    </source>
</evidence>
<proteinExistence type="predicted"/>
<reference evidence="3 4" key="1">
    <citation type="submission" date="2020-05" db="EMBL/GenBank/DDBJ databases">
        <title>MicrobeNet Type strains.</title>
        <authorList>
            <person name="Nicholson A.C."/>
        </authorList>
    </citation>
    <scope>NUCLEOTIDE SEQUENCE [LARGE SCALE GENOMIC DNA]</scope>
    <source>
        <strain evidence="3 4">JCM 14282</strain>
    </source>
</reference>
<dbReference type="InterPro" id="IPR036237">
    <property type="entry name" value="Xyl_isomerase-like_sf"/>
</dbReference>
<dbReference type="SUPFAM" id="SSF51658">
    <property type="entry name" value="Xylose isomerase-like"/>
    <property type="match status" value="1"/>
</dbReference>
<dbReference type="RefSeq" id="WP_167035065.1">
    <property type="nucleotide sequence ID" value="NZ_BAAANA010000002.1"/>
</dbReference>
<gene>
    <name evidence="3" type="ORF">HLA99_14380</name>
</gene>
<keyword evidence="4" id="KW-1185">Reference proteome</keyword>